<dbReference type="CDD" id="cd07043">
    <property type="entry name" value="STAS_anti-anti-sigma_factors"/>
    <property type="match status" value="1"/>
</dbReference>
<keyword evidence="3" id="KW-1185">Reference proteome</keyword>
<dbReference type="RefSeq" id="WP_264714116.1">
    <property type="nucleotide sequence ID" value="NZ_JAPDNT010000008.1"/>
</dbReference>
<reference evidence="2" key="2">
    <citation type="submission" date="2022-10" db="EMBL/GenBank/DDBJ databases">
        <authorList>
            <person name="Trinh H.N."/>
        </authorList>
    </citation>
    <scope>NUCLEOTIDE SEQUENCE</scope>
    <source>
        <strain evidence="2">RN2-1</strain>
    </source>
</reference>
<name>A0AA41YRX6_9PROT</name>
<dbReference type="InterPro" id="IPR036513">
    <property type="entry name" value="STAS_dom_sf"/>
</dbReference>
<comment type="caution">
    <text evidence="2">The sequence shown here is derived from an EMBL/GenBank/DDBJ whole genome shotgun (WGS) entry which is preliminary data.</text>
</comment>
<accession>A0AA41YRX6</accession>
<evidence type="ECO:0000313" key="2">
    <source>
        <dbReference type="EMBL" id="MCW3475405.1"/>
    </source>
</evidence>
<protein>
    <submittedName>
        <fullName evidence="2">STAS domain-containing protein</fullName>
    </submittedName>
</protein>
<dbReference type="InterPro" id="IPR058548">
    <property type="entry name" value="MlaB-like_STAS"/>
</dbReference>
<reference evidence="2" key="1">
    <citation type="submission" date="2022-09" db="EMBL/GenBank/DDBJ databases">
        <title>Rhodovastum sp. nov. RN2-1 isolated from soil in Seongnam, South Korea.</title>
        <authorList>
            <person name="Le N.T."/>
        </authorList>
    </citation>
    <scope>NUCLEOTIDE SEQUENCE</scope>
    <source>
        <strain evidence="2">RN2-1</strain>
    </source>
</reference>
<organism evidence="2 3">
    <name type="scientific">Limobrevibacterium gyesilva</name>
    <dbReference type="NCBI Taxonomy" id="2991712"/>
    <lineage>
        <taxon>Bacteria</taxon>
        <taxon>Pseudomonadati</taxon>
        <taxon>Pseudomonadota</taxon>
        <taxon>Alphaproteobacteria</taxon>
        <taxon>Acetobacterales</taxon>
        <taxon>Acetobacteraceae</taxon>
        <taxon>Limobrevibacterium</taxon>
    </lineage>
</organism>
<feature type="domain" description="STAS" evidence="1">
    <location>
        <begin position="1"/>
        <end position="98"/>
    </location>
</feature>
<dbReference type="EMBL" id="JAPDNT010000008">
    <property type="protein sequence ID" value="MCW3475405.1"/>
    <property type="molecule type" value="Genomic_DNA"/>
</dbReference>
<dbReference type="Pfam" id="PF13466">
    <property type="entry name" value="STAS_2"/>
    <property type="match status" value="1"/>
</dbReference>
<evidence type="ECO:0000259" key="1">
    <source>
        <dbReference type="PROSITE" id="PS50801"/>
    </source>
</evidence>
<dbReference type="PROSITE" id="PS50801">
    <property type="entry name" value="STAS"/>
    <property type="match status" value="1"/>
</dbReference>
<sequence>MFERIASENGRVRLQLKGALDAESWLALRDGFAALAAAPEGEVVLDLTNVSFIDGPAIGAIAFLFKRLRAKGRRLVVTGVSGQPLALLREHGLDEVLGLSGDDAHARRRFGLSWVAP</sequence>
<dbReference type="Gene3D" id="3.30.750.24">
    <property type="entry name" value="STAS domain"/>
    <property type="match status" value="1"/>
</dbReference>
<dbReference type="Proteomes" id="UP001165679">
    <property type="component" value="Unassembled WGS sequence"/>
</dbReference>
<dbReference type="InterPro" id="IPR002645">
    <property type="entry name" value="STAS_dom"/>
</dbReference>
<proteinExistence type="predicted"/>
<dbReference type="SUPFAM" id="SSF52091">
    <property type="entry name" value="SpoIIaa-like"/>
    <property type="match status" value="1"/>
</dbReference>
<dbReference type="AlphaFoldDB" id="A0AA41YRX6"/>
<evidence type="ECO:0000313" key="3">
    <source>
        <dbReference type="Proteomes" id="UP001165679"/>
    </source>
</evidence>
<gene>
    <name evidence="2" type="ORF">OL599_12550</name>
</gene>